<dbReference type="InterPro" id="IPR022742">
    <property type="entry name" value="Hydrolase_4"/>
</dbReference>
<sequence>MKLLPLLSLICFGVFAQERNYDTTQVSIDQEIQGTLLSPKKQNNTPLAILIAGSGPTDRDGNQAHLKNNSLKYLAEGLAEKEITVFRYDKRIIAQMNKGTVQEDKVTFEDGVNDALLVVNYFKEKYKDIIIIGHSEGALIGLLIAQRTPVSKLISLSGAGSNSATLIEEQIKKNAPQLKEEAQKVLNLLKKGEQVENVSPYLAPVFRKSVQPYLISWFKYNPTEEIAKMKIPVFIIQGTNDLQVEKKEAQLLKEAQPKAQLLFVEGMNHILKEVKTIEENQQSYLNPDIPISPKLIEAIAQFIKN</sequence>
<keyword evidence="3" id="KW-0378">Hydrolase</keyword>
<keyword evidence="1" id="KW-0732">Signal</keyword>
<organism evidence="3 4">
    <name type="scientific">Capnocytophaga ochracea (strain ATCC 27872 / DSM 7271 / CCUG 9716 / JCM 12966 / NCTC 12371 / SS31 / VPI 2845)</name>
    <name type="common">Bacteroides ochraceus</name>
    <dbReference type="NCBI Taxonomy" id="521097"/>
    <lineage>
        <taxon>Bacteria</taxon>
        <taxon>Pseudomonadati</taxon>
        <taxon>Bacteroidota</taxon>
        <taxon>Flavobacteriia</taxon>
        <taxon>Flavobacteriales</taxon>
        <taxon>Flavobacteriaceae</taxon>
        <taxon>Capnocytophaga</taxon>
    </lineage>
</organism>
<dbReference type="AlphaFoldDB" id="C7M579"/>
<feature type="chain" id="PRO_5002980017" evidence="1">
    <location>
        <begin position="17"/>
        <end position="305"/>
    </location>
</feature>
<dbReference type="Gene3D" id="3.40.50.1820">
    <property type="entry name" value="alpha/beta hydrolase"/>
    <property type="match status" value="1"/>
</dbReference>
<dbReference type="GeneID" id="29676604"/>
<dbReference type="PANTHER" id="PTHR43265">
    <property type="entry name" value="ESTERASE ESTD"/>
    <property type="match status" value="1"/>
</dbReference>
<reference evidence="3 4" key="1">
    <citation type="journal article" date="2009" name="Stand. Genomic Sci.">
        <title>Complete genome sequence of Capnocytophaga ochracea type strain (VPI 2845).</title>
        <authorList>
            <person name="Mavrommatis K."/>
            <person name="Gronow S."/>
            <person name="Saunders E."/>
            <person name="Land M."/>
            <person name="Lapidus A."/>
            <person name="Copeland A."/>
            <person name="Glavina Del Rio T."/>
            <person name="Nolan M."/>
            <person name="Lucas S."/>
            <person name="Chen F."/>
            <person name="Tice H."/>
            <person name="Cheng J.F."/>
            <person name="Bruce D."/>
            <person name="Goodwin L."/>
            <person name="Pitluck S."/>
            <person name="Pati A."/>
            <person name="Ivanova N."/>
            <person name="Chen A."/>
            <person name="Palaniappan K."/>
            <person name="Chain P."/>
            <person name="Hauser L."/>
            <person name="Chang Y.J."/>
            <person name="Jeffries C.D."/>
            <person name="Brettin T."/>
            <person name="Detter J.C."/>
            <person name="Han C."/>
            <person name="Bristow J."/>
            <person name="Goker M."/>
            <person name="Rohde M."/>
            <person name="Eisen J.A."/>
            <person name="Markowitz V."/>
            <person name="Kyrpides N.C."/>
            <person name="Klenk H.P."/>
            <person name="Hugenholtz P."/>
        </authorList>
    </citation>
    <scope>NUCLEOTIDE SEQUENCE [LARGE SCALE GENOMIC DNA]</scope>
    <source>
        <strain evidence="4">ATCC 27872 / DSM 7271 / JCM 12966 / VPI 2845</strain>
    </source>
</reference>
<gene>
    <name evidence="3" type="ordered locus">Coch_1232</name>
</gene>
<dbReference type="GO" id="GO:0052689">
    <property type="term" value="F:carboxylic ester hydrolase activity"/>
    <property type="evidence" value="ECO:0007669"/>
    <property type="project" value="TreeGrafter"/>
</dbReference>
<evidence type="ECO:0000259" key="2">
    <source>
        <dbReference type="Pfam" id="PF12146"/>
    </source>
</evidence>
<dbReference type="InterPro" id="IPR029058">
    <property type="entry name" value="AB_hydrolase_fold"/>
</dbReference>
<evidence type="ECO:0000256" key="1">
    <source>
        <dbReference type="SAM" id="SignalP"/>
    </source>
</evidence>
<dbReference type="Pfam" id="PF12146">
    <property type="entry name" value="Hydrolase_4"/>
    <property type="match status" value="1"/>
</dbReference>
<dbReference type="eggNOG" id="COG1073">
    <property type="taxonomic scope" value="Bacteria"/>
</dbReference>
<accession>C7M579</accession>
<dbReference type="PANTHER" id="PTHR43265:SF1">
    <property type="entry name" value="ESTERASE ESTD"/>
    <property type="match status" value="1"/>
</dbReference>
<feature type="signal peptide" evidence="1">
    <location>
        <begin position="1"/>
        <end position="16"/>
    </location>
</feature>
<dbReference type="RefSeq" id="WP_015782394.1">
    <property type="nucleotide sequence ID" value="NC_013162.1"/>
</dbReference>
<dbReference type="HOGENOM" id="CLU_033707_1_0_10"/>
<feature type="domain" description="Serine aminopeptidase S33" evidence="2">
    <location>
        <begin position="72"/>
        <end position="195"/>
    </location>
</feature>
<dbReference type="STRING" id="521097.Coch_1232"/>
<dbReference type="KEGG" id="coc:Coch_1232"/>
<evidence type="ECO:0000313" key="4">
    <source>
        <dbReference type="Proteomes" id="UP000006650"/>
    </source>
</evidence>
<name>C7M579_CAPOD</name>
<proteinExistence type="predicted"/>
<keyword evidence="4" id="KW-1185">Reference proteome</keyword>
<dbReference type="SUPFAM" id="SSF53474">
    <property type="entry name" value="alpha/beta-Hydrolases"/>
    <property type="match status" value="1"/>
</dbReference>
<dbReference type="EMBL" id="CP001632">
    <property type="protein sequence ID" value="ACU92782.1"/>
    <property type="molecule type" value="Genomic_DNA"/>
</dbReference>
<dbReference type="InterPro" id="IPR053145">
    <property type="entry name" value="AB_hydrolase_Est10"/>
</dbReference>
<dbReference type="Proteomes" id="UP000006650">
    <property type="component" value="Chromosome"/>
</dbReference>
<evidence type="ECO:0000313" key="3">
    <source>
        <dbReference type="EMBL" id="ACU92782.1"/>
    </source>
</evidence>
<protein>
    <submittedName>
        <fullName evidence="3">Alpha/beta fold family hydrolase</fullName>
    </submittedName>
</protein>